<comment type="similarity">
    <text evidence="1">Belongs to the LysR transcriptional regulatory family.</text>
</comment>
<name>A0A543DRG5_9PSEU</name>
<dbReference type="PANTHER" id="PTHR30346:SF28">
    <property type="entry name" value="HTH-TYPE TRANSCRIPTIONAL REGULATOR CYNR"/>
    <property type="match status" value="1"/>
</dbReference>
<dbReference type="InterPro" id="IPR036390">
    <property type="entry name" value="WH_DNA-bd_sf"/>
</dbReference>
<dbReference type="PRINTS" id="PR00039">
    <property type="entry name" value="HTHLYSR"/>
</dbReference>
<keyword evidence="4" id="KW-0804">Transcription</keyword>
<dbReference type="Proteomes" id="UP000315677">
    <property type="component" value="Unassembled WGS sequence"/>
</dbReference>
<accession>A0A543DRG5</accession>
<dbReference type="EMBL" id="VFPA01000002">
    <property type="protein sequence ID" value="TQM11889.1"/>
    <property type="molecule type" value="Genomic_DNA"/>
</dbReference>
<dbReference type="RefSeq" id="WP_142056309.1">
    <property type="nucleotide sequence ID" value="NZ_VFPA01000002.1"/>
</dbReference>
<dbReference type="OrthoDB" id="3461417at2"/>
<organism evidence="6 7">
    <name type="scientific">Pseudonocardia kunmingensis</name>
    <dbReference type="NCBI Taxonomy" id="630975"/>
    <lineage>
        <taxon>Bacteria</taxon>
        <taxon>Bacillati</taxon>
        <taxon>Actinomycetota</taxon>
        <taxon>Actinomycetes</taxon>
        <taxon>Pseudonocardiales</taxon>
        <taxon>Pseudonocardiaceae</taxon>
        <taxon>Pseudonocardia</taxon>
    </lineage>
</organism>
<comment type="caution">
    <text evidence="6">The sequence shown here is derived from an EMBL/GenBank/DDBJ whole genome shotgun (WGS) entry which is preliminary data.</text>
</comment>
<dbReference type="AlphaFoldDB" id="A0A543DRG5"/>
<dbReference type="FunFam" id="1.10.10.10:FF:000001">
    <property type="entry name" value="LysR family transcriptional regulator"/>
    <property type="match status" value="1"/>
</dbReference>
<dbReference type="PROSITE" id="PS50931">
    <property type="entry name" value="HTH_LYSR"/>
    <property type="match status" value="1"/>
</dbReference>
<dbReference type="InterPro" id="IPR005119">
    <property type="entry name" value="LysR_subst-bd"/>
</dbReference>
<dbReference type="InterPro" id="IPR000847">
    <property type="entry name" value="LysR_HTH_N"/>
</dbReference>
<dbReference type="Gene3D" id="1.10.10.10">
    <property type="entry name" value="Winged helix-like DNA-binding domain superfamily/Winged helix DNA-binding domain"/>
    <property type="match status" value="1"/>
</dbReference>
<dbReference type="InterPro" id="IPR036388">
    <property type="entry name" value="WH-like_DNA-bd_sf"/>
</dbReference>
<evidence type="ECO:0000256" key="3">
    <source>
        <dbReference type="ARBA" id="ARBA00023125"/>
    </source>
</evidence>
<protein>
    <submittedName>
        <fullName evidence="6">LysR family transcriptional regulator</fullName>
    </submittedName>
</protein>
<dbReference type="GO" id="GO:0003677">
    <property type="term" value="F:DNA binding"/>
    <property type="evidence" value="ECO:0007669"/>
    <property type="project" value="UniProtKB-KW"/>
</dbReference>
<evidence type="ECO:0000256" key="2">
    <source>
        <dbReference type="ARBA" id="ARBA00023015"/>
    </source>
</evidence>
<dbReference type="Pfam" id="PF00126">
    <property type="entry name" value="HTH_1"/>
    <property type="match status" value="1"/>
</dbReference>
<dbReference type="PANTHER" id="PTHR30346">
    <property type="entry name" value="TRANSCRIPTIONAL DUAL REGULATOR HCAR-RELATED"/>
    <property type="match status" value="1"/>
</dbReference>
<evidence type="ECO:0000313" key="7">
    <source>
        <dbReference type="Proteomes" id="UP000315677"/>
    </source>
</evidence>
<gene>
    <name evidence="6" type="ORF">FB558_4462</name>
</gene>
<dbReference type="GO" id="GO:0003700">
    <property type="term" value="F:DNA-binding transcription factor activity"/>
    <property type="evidence" value="ECO:0007669"/>
    <property type="project" value="InterPro"/>
</dbReference>
<keyword evidence="2" id="KW-0805">Transcription regulation</keyword>
<evidence type="ECO:0000256" key="4">
    <source>
        <dbReference type="ARBA" id="ARBA00023163"/>
    </source>
</evidence>
<dbReference type="SUPFAM" id="SSF46785">
    <property type="entry name" value="Winged helix' DNA-binding domain"/>
    <property type="match status" value="1"/>
</dbReference>
<sequence>MVELRQLQYFLSVAERLSITEAARDLQMAQPALSQAITKMERGLGAALFDRSHRRLRLTPAGSSLVPEARELLARAKVLQATVGRGGPERTYLRIGCIASAVSGLLPRVLPPFLAAHPQTVPVVREMGQRAQAGALRDGAIDVGICRVFDGGADLDAVRLTDEPLHCLLPARHRLADRTTVDLGDLAGDDVVCFPRDLAPVAHDTIISACVRAGFSPRITQEAGNDQSISGIVACGLAVAIVPESTTRLRIDGVVHRPLTDPLAVTPLSVILSATAPSAIGTAFRDAVRAAA</sequence>
<reference evidence="6 7" key="1">
    <citation type="submission" date="2019-06" db="EMBL/GenBank/DDBJ databases">
        <title>Sequencing the genomes of 1000 actinobacteria strains.</title>
        <authorList>
            <person name="Klenk H.-P."/>
        </authorList>
    </citation>
    <scope>NUCLEOTIDE SEQUENCE [LARGE SCALE GENOMIC DNA]</scope>
    <source>
        <strain evidence="6 7">DSM 45301</strain>
    </source>
</reference>
<evidence type="ECO:0000259" key="5">
    <source>
        <dbReference type="PROSITE" id="PS50931"/>
    </source>
</evidence>
<dbReference type="GO" id="GO:0032993">
    <property type="term" value="C:protein-DNA complex"/>
    <property type="evidence" value="ECO:0007669"/>
    <property type="project" value="TreeGrafter"/>
</dbReference>
<dbReference type="Gene3D" id="3.40.190.10">
    <property type="entry name" value="Periplasmic binding protein-like II"/>
    <property type="match status" value="2"/>
</dbReference>
<dbReference type="Pfam" id="PF03466">
    <property type="entry name" value="LysR_substrate"/>
    <property type="match status" value="1"/>
</dbReference>
<evidence type="ECO:0000256" key="1">
    <source>
        <dbReference type="ARBA" id="ARBA00009437"/>
    </source>
</evidence>
<evidence type="ECO:0000313" key="6">
    <source>
        <dbReference type="EMBL" id="TQM11889.1"/>
    </source>
</evidence>
<proteinExistence type="inferred from homology"/>
<dbReference type="SUPFAM" id="SSF53850">
    <property type="entry name" value="Periplasmic binding protein-like II"/>
    <property type="match status" value="1"/>
</dbReference>
<feature type="domain" description="HTH lysR-type" evidence="5">
    <location>
        <begin position="2"/>
        <end position="59"/>
    </location>
</feature>
<dbReference type="CDD" id="cd08414">
    <property type="entry name" value="PBP2_LTTR_aromatics_like"/>
    <property type="match status" value="1"/>
</dbReference>
<keyword evidence="3" id="KW-0238">DNA-binding</keyword>
<keyword evidence="7" id="KW-1185">Reference proteome</keyword>